<dbReference type="InterPro" id="IPR028098">
    <property type="entry name" value="Glyco_trans_4-like_N"/>
</dbReference>
<dbReference type="EMBL" id="AAMT01000004">
    <property type="protein sequence ID" value="EAQ13623.1"/>
    <property type="molecule type" value="Genomic_DNA"/>
</dbReference>
<dbReference type="PANTHER" id="PTHR12526:SF636">
    <property type="entry name" value="BLL3647 PROTEIN"/>
    <property type="match status" value="1"/>
</dbReference>
<dbReference type="Gene3D" id="3.40.50.2000">
    <property type="entry name" value="Glycogen Phosphorylase B"/>
    <property type="match status" value="2"/>
</dbReference>
<dbReference type="RefSeq" id="WP_008328513.1">
    <property type="nucleotide sequence ID" value="NZ_CH902578.1"/>
</dbReference>
<keyword evidence="3" id="KW-1185">Reference proteome</keyword>
<evidence type="ECO:0000259" key="1">
    <source>
        <dbReference type="Pfam" id="PF13439"/>
    </source>
</evidence>
<sequence>MTDSPTIRVAFGSVPKDGGTFTFYRNIRPELLKHGIDMRCVSVGREDADLWEAAYADDGCHLLVPDVSNAKRQARAFVDWCAEERIDIALGINSFAILSAIPHLPQSVRVMSRCANAFDHGYRITMSRAERLARIVALSPRLRDDLIADYGADPDKLVLIPNGHDPAPFDAAAARVRGTGARLELGFVGRLEHGQKGVLHIPAILAELDALGCDYRLRIAGKGRHGDRLRTELAPHIAAGRVEFLGALGPGEIPDLLGDVDIYLFTSKFEGMPNALIEAMMAGAVPACFNIEGITDFMVDHDRSGLLVPQEDAKALAQGIHRLDQDRDHLRAMSAAVAATARERFSSAGTARAYADLFRAVMAEPAPEWSPKAWSSFTPDPNFPRTWRRFIPKAVKEAIKSRR</sequence>
<dbReference type="STRING" id="314271.RB2654_02879"/>
<evidence type="ECO:0000313" key="2">
    <source>
        <dbReference type="EMBL" id="EAQ13623.1"/>
    </source>
</evidence>
<dbReference type="Pfam" id="PF13439">
    <property type="entry name" value="Glyco_transf_4"/>
    <property type="match status" value="1"/>
</dbReference>
<feature type="domain" description="Glycosyltransferase subfamily 4-like N-terminal" evidence="1">
    <location>
        <begin position="18"/>
        <end position="166"/>
    </location>
</feature>
<name>A3VDN4_9RHOB</name>
<dbReference type="eggNOG" id="COG0438">
    <property type="taxonomic scope" value="Bacteria"/>
</dbReference>
<dbReference type="Proteomes" id="UP000002931">
    <property type="component" value="Unassembled WGS sequence"/>
</dbReference>
<dbReference type="OrthoDB" id="529131at2"/>
<dbReference type="HOGENOM" id="CLU_682719_0_0_5"/>
<organism evidence="2 3">
    <name type="scientific">Maritimibacter alkaliphilus HTCC2654</name>
    <dbReference type="NCBI Taxonomy" id="314271"/>
    <lineage>
        <taxon>Bacteria</taxon>
        <taxon>Pseudomonadati</taxon>
        <taxon>Pseudomonadota</taxon>
        <taxon>Alphaproteobacteria</taxon>
        <taxon>Rhodobacterales</taxon>
        <taxon>Roseobacteraceae</taxon>
        <taxon>Maritimibacter</taxon>
    </lineage>
</organism>
<dbReference type="SUPFAM" id="SSF53756">
    <property type="entry name" value="UDP-Glycosyltransferase/glycogen phosphorylase"/>
    <property type="match status" value="1"/>
</dbReference>
<keyword evidence="2" id="KW-0808">Transferase</keyword>
<dbReference type="CDD" id="cd03801">
    <property type="entry name" value="GT4_PimA-like"/>
    <property type="match status" value="1"/>
</dbReference>
<protein>
    <submittedName>
        <fullName evidence="2">Glycosyl transferase, group 1 family protein</fullName>
    </submittedName>
</protein>
<dbReference type="PANTHER" id="PTHR12526">
    <property type="entry name" value="GLYCOSYLTRANSFERASE"/>
    <property type="match status" value="1"/>
</dbReference>
<accession>A3VDN4</accession>
<dbReference type="GO" id="GO:0016757">
    <property type="term" value="F:glycosyltransferase activity"/>
    <property type="evidence" value="ECO:0007669"/>
    <property type="project" value="TreeGrafter"/>
</dbReference>
<evidence type="ECO:0000313" key="3">
    <source>
        <dbReference type="Proteomes" id="UP000002931"/>
    </source>
</evidence>
<proteinExistence type="predicted"/>
<reference evidence="2 3" key="1">
    <citation type="journal article" date="2010" name="J. Bacteriol.">
        <title>Genome sequences of Pelagibaca bermudensis HTCC2601T and Maritimibacter alkaliphilus HTCC2654T, the type strains of two marine Roseobacter genera.</title>
        <authorList>
            <person name="Thrash J.C."/>
            <person name="Cho J.C."/>
            <person name="Ferriera S."/>
            <person name="Johnson J."/>
            <person name="Vergin K.L."/>
            <person name="Giovannoni S.J."/>
        </authorList>
    </citation>
    <scope>NUCLEOTIDE SEQUENCE [LARGE SCALE GENOMIC DNA]</scope>
    <source>
        <strain evidence="2 3">HTCC2654</strain>
    </source>
</reference>
<dbReference type="Pfam" id="PF13692">
    <property type="entry name" value="Glyco_trans_1_4"/>
    <property type="match status" value="1"/>
</dbReference>
<dbReference type="AlphaFoldDB" id="A3VDN4"/>
<comment type="caution">
    <text evidence="2">The sequence shown here is derived from an EMBL/GenBank/DDBJ whole genome shotgun (WGS) entry which is preliminary data.</text>
</comment>
<gene>
    <name evidence="2" type="ORF">RB2654_02879</name>
</gene>